<reference evidence="2 3" key="1">
    <citation type="journal article" date="2016" name="Mol. Biol. Evol.">
        <title>Comparative Genomics of Early-Diverging Mushroom-Forming Fungi Provides Insights into the Origins of Lignocellulose Decay Capabilities.</title>
        <authorList>
            <person name="Nagy L.G."/>
            <person name="Riley R."/>
            <person name="Tritt A."/>
            <person name="Adam C."/>
            <person name="Daum C."/>
            <person name="Floudas D."/>
            <person name="Sun H."/>
            <person name="Yadav J.S."/>
            <person name="Pangilinan J."/>
            <person name="Larsson K.H."/>
            <person name="Matsuura K."/>
            <person name="Barry K."/>
            <person name="Labutti K."/>
            <person name="Kuo R."/>
            <person name="Ohm R.A."/>
            <person name="Bhattacharya S.S."/>
            <person name="Shirouzu T."/>
            <person name="Yoshinaga Y."/>
            <person name="Martin F.M."/>
            <person name="Grigoriev I.V."/>
            <person name="Hibbett D.S."/>
        </authorList>
    </citation>
    <scope>NUCLEOTIDE SEQUENCE [LARGE SCALE GENOMIC DNA]</scope>
    <source>
        <strain evidence="2 3">HHB12733</strain>
    </source>
</reference>
<dbReference type="Proteomes" id="UP000076842">
    <property type="component" value="Unassembled WGS sequence"/>
</dbReference>
<evidence type="ECO:0000313" key="3">
    <source>
        <dbReference type="Proteomes" id="UP000076842"/>
    </source>
</evidence>
<organism evidence="2 3">
    <name type="scientific">Calocera cornea HHB12733</name>
    <dbReference type="NCBI Taxonomy" id="1353952"/>
    <lineage>
        <taxon>Eukaryota</taxon>
        <taxon>Fungi</taxon>
        <taxon>Dikarya</taxon>
        <taxon>Basidiomycota</taxon>
        <taxon>Agaricomycotina</taxon>
        <taxon>Dacrymycetes</taxon>
        <taxon>Dacrymycetales</taxon>
        <taxon>Dacrymycetaceae</taxon>
        <taxon>Calocera</taxon>
    </lineage>
</organism>
<feature type="signal peptide" evidence="1">
    <location>
        <begin position="1"/>
        <end position="20"/>
    </location>
</feature>
<dbReference type="AlphaFoldDB" id="A0A165GT85"/>
<evidence type="ECO:0008006" key="4">
    <source>
        <dbReference type="Google" id="ProtNLM"/>
    </source>
</evidence>
<gene>
    <name evidence="2" type="ORF">CALCODRAFT_240115</name>
</gene>
<keyword evidence="1" id="KW-0732">Signal</keyword>
<name>A0A165GT85_9BASI</name>
<dbReference type="EMBL" id="KV423951">
    <property type="protein sequence ID" value="KZT58443.1"/>
    <property type="molecule type" value="Genomic_DNA"/>
</dbReference>
<sequence length="122" mass="12969">MSLSSNMSVVNLLLMSGFQGLRICAVSCSSFHPRTASSTSSVVQGIDGDALCIALSSDIKGRNLLCSPHLERVILLNSVVYPQNPVSNTVRVAHRASLADDLRPTHIPEPIQTAPIGFCSAH</sequence>
<feature type="chain" id="PRO_5007858278" description="Secreted protein" evidence="1">
    <location>
        <begin position="21"/>
        <end position="122"/>
    </location>
</feature>
<evidence type="ECO:0000256" key="1">
    <source>
        <dbReference type="SAM" id="SignalP"/>
    </source>
</evidence>
<accession>A0A165GT85</accession>
<proteinExistence type="predicted"/>
<protein>
    <recommendedName>
        <fullName evidence="4">Secreted protein</fullName>
    </recommendedName>
</protein>
<keyword evidence="3" id="KW-1185">Reference proteome</keyword>
<dbReference type="InParanoid" id="A0A165GT85"/>
<evidence type="ECO:0000313" key="2">
    <source>
        <dbReference type="EMBL" id="KZT58443.1"/>
    </source>
</evidence>